<accession>A0ABQ2M3J0</accession>
<protein>
    <recommendedName>
        <fullName evidence="4">Pr1-like protein</fullName>
    </recommendedName>
</protein>
<gene>
    <name evidence="2" type="ORF">GCM10012287_17780</name>
</gene>
<keyword evidence="3" id="KW-1185">Reference proteome</keyword>
<dbReference type="RefSeq" id="WP_189036563.1">
    <property type="nucleotide sequence ID" value="NZ_BMMP01000004.1"/>
</dbReference>
<evidence type="ECO:0000313" key="2">
    <source>
        <dbReference type="EMBL" id="GGO46730.1"/>
    </source>
</evidence>
<proteinExistence type="predicted"/>
<feature type="region of interest" description="Disordered" evidence="1">
    <location>
        <begin position="1"/>
        <end position="91"/>
    </location>
</feature>
<name>A0ABQ2M3J0_9ACTN</name>
<dbReference type="EMBL" id="BMMP01000004">
    <property type="protein sequence ID" value="GGO46730.1"/>
    <property type="molecule type" value="Genomic_DNA"/>
</dbReference>
<dbReference type="Proteomes" id="UP000631535">
    <property type="component" value="Unassembled WGS sequence"/>
</dbReference>
<reference evidence="3" key="1">
    <citation type="journal article" date="2019" name="Int. J. Syst. Evol. Microbiol.">
        <title>The Global Catalogue of Microorganisms (GCM) 10K type strain sequencing project: providing services to taxonomists for standard genome sequencing and annotation.</title>
        <authorList>
            <consortium name="The Broad Institute Genomics Platform"/>
            <consortium name="The Broad Institute Genome Sequencing Center for Infectious Disease"/>
            <person name="Wu L."/>
            <person name="Ma J."/>
        </authorList>
    </citation>
    <scope>NUCLEOTIDE SEQUENCE [LARGE SCALE GENOMIC DNA]</scope>
    <source>
        <strain evidence="3">CGMCC 4.7178</strain>
    </source>
</reference>
<organism evidence="2 3">
    <name type="scientific">Streptomyces daqingensis</name>
    <dbReference type="NCBI Taxonomy" id="1472640"/>
    <lineage>
        <taxon>Bacteria</taxon>
        <taxon>Bacillati</taxon>
        <taxon>Actinomycetota</taxon>
        <taxon>Actinomycetes</taxon>
        <taxon>Kitasatosporales</taxon>
        <taxon>Streptomycetaceae</taxon>
        <taxon>Streptomyces</taxon>
    </lineage>
</organism>
<feature type="compositionally biased region" description="Gly residues" evidence="1">
    <location>
        <begin position="1"/>
        <end position="18"/>
    </location>
</feature>
<comment type="caution">
    <text evidence="2">The sequence shown here is derived from an EMBL/GenBank/DDBJ whole genome shotgun (WGS) entry which is preliminary data.</text>
</comment>
<evidence type="ECO:0000313" key="3">
    <source>
        <dbReference type="Proteomes" id="UP000631535"/>
    </source>
</evidence>
<evidence type="ECO:0008006" key="4">
    <source>
        <dbReference type="Google" id="ProtNLM"/>
    </source>
</evidence>
<feature type="compositionally biased region" description="Acidic residues" evidence="1">
    <location>
        <begin position="25"/>
        <end position="42"/>
    </location>
</feature>
<evidence type="ECO:0000256" key="1">
    <source>
        <dbReference type="SAM" id="MobiDB-lite"/>
    </source>
</evidence>
<sequence>MRERTGGGPGPERPGQGGRGREDAGVDGDENGDGDENVDGEEGGPHNTSTVERGSFSYARCSCGWAGPARRARGTSRADAAAHGARGTRGA</sequence>